<comment type="caution">
    <text evidence="6">The sequence shown here is derived from an EMBL/GenBank/DDBJ whole genome shotgun (WGS) entry which is preliminary data.</text>
</comment>
<dbReference type="Proteomes" id="UP001610335">
    <property type="component" value="Unassembled WGS sequence"/>
</dbReference>
<evidence type="ECO:0000256" key="3">
    <source>
        <dbReference type="ARBA" id="ARBA00022833"/>
    </source>
</evidence>
<keyword evidence="2" id="KW-0479">Metal-binding</keyword>
<dbReference type="SUPFAM" id="SSF51316">
    <property type="entry name" value="Mss4-like"/>
    <property type="match status" value="1"/>
</dbReference>
<organism evidence="6 7">
    <name type="scientific">Aspergillus cavernicola</name>
    <dbReference type="NCBI Taxonomy" id="176166"/>
    <lineage>
        <taxon>Eukaryota</taxon>
        <taxon>Fungi</taxon>
        <taxon>Dikarya</taxon>
        <taxon>Ascomycota</taxon>
        <taxon>Pezizomycotina</taxon>
        <taxon>Eurotiomycetes</taxon>
        <taxon>Eurotiomycetidae</taxon>
        <taxon>Eurotiales</taxon>
        <taxon>Aspergillaceae</taxon>
        <taxon>Aspergillus</taxon>
        <taxon>Aspergillus subgen. Nidulantes</taxon>
    </lineage>
</organism>
<evidence type="ECO:0000259" key="5">
    <source>
        <dbReference type="PROSITE" id="PS51891"/>
    </source>
</evidence>
<feature type="domain" description="CENP-V/GFA" evidence="5">
    <location>
        <begin position="2"/>
        <end position="109"/>
    </location>
</feature>
<accession>A0ABR4IF86</accession>
<keyword evidence="4" id="KW-0456">Lyase</keyword>
<evidence type="ECO:0000313" key="7">
    <source>
        <dbReference type="Proteomes" id="UP001610335"/>
    </source>
</evidence>
<dbReference type="EMBL" id="JBFXLS010000030">
    <property type="protein sequence ID" value="KAL2826413.1"/>
    <property type="molecule type" value="Genomic_DNA"/>
</dbReference>
<reference evidence="6 7" key="1">
    <citation type="submission" date="2024-07" db="EMBL/GenBank/DDBJ databases">
        <title>Section-level genome sequencing and comparative genomics of Aspergillus sections Usti and Cavernicolus.</title>
        <authorList>
            <consortium name="Lawrence Berkeley National Laboratory"/>
            <person name="Nybo J.L."/>
            <person name="Vesth T.C."/>
            <person name="Theobald S."/>
            <person name="Frisvad J.C."/>
            <person name="Larsen T.O."/>
            <person name="Kjaerboelling I."/>
            <person name="Rothschild-Mancinelli K."/>
            <person name="Lyhne E.K."/>
            <person name="Kogle M.E."/>
            <person name="Barry K."/>
            <person name="Clum A."/>
            <person name="Na H."/>
            <person name="Ledsgaard L."/>
            <person name="Lin J."/>
            <person name="Lipzen A."/>
            <person name="Kuo A."/>
            <person name="Riley R."/>
            <person name="Mondo S."/>
            <person name="LaButti K."/>
            <person name="Haridas S."/>
            <person name="Pangalinan J."/>
            <person name="Salamov A.A."/>
            <person name="Simmons B.A."/>
            <person name="Magnuson J.K."/>
            <person name="Chen J."/>
            <person name="Drula E."/>
            <person name="Henrissat B."/>
            <person name="Wiebenga A."/>
            <person name="Lubbers R.J."/>
            <person name="Gomes A.C."/>
            <person name="Makela M.R."/>
            <person name="Stajich J."/>
            <person name="Grigoriev I.V."/>
            <person name="Mortensen U.H."/>
            <person name="De vries R.P."/>
            <person name="Baker S.E."/>
            <person name="Andersen M.R."/>
        </authorList>
    </citation>
    <scope>NUCLEOTIDE SEQUENCE [LARGE SCALE GENOMIC DNA]</scope>
    <source>
        <strain evidence="6 7">CBS 600.67</strain>
    </source>
</reference>
<dbReference type="Pfam" id="PF04828">
    <property type="entry name" value="GFA"/>
    <property type="match status" value="1"/>
</dbReference>
<dbReference type="PROSITE" id="PS51891">
    <property type="entry name" value="CENP_V_GFA"/>
    <property type="match status" value="1"/>
</dbReference>
<dbReference type="PANTHER" id="PTHR33337">
    <property type="entry name" value="GFA DOMAIN-CONTAINING PROTEIN"/>
    <property type="match status" value="1"/>
</dbReference>
<name>A0ABR4IF86_9EURO</name>
<sequence>MPSGSCLCHAVKYQYKGEPISKAICHCQTCHKLSSSSSVNLLVPTDHFRLTAGKPQLKEYHLTHESGMHMTTHFCGECGSLLYKTADKPEFAGDVIVLAGTVDDPQAWDEAKPDAEFFVGERASWWKGVGGARQLSGFT</sequence>
<keyword evidence="7" id="KW-1185">Reference proteome</keyword>
<evidence type="ECO:0000256" key="1">
    <source>
        <dbReference type="ARBA" id="ARBA00005495"/>
    </source>
</evidence>
<protein>
    <submittedName>
        <fullName evidence="6">DUF636 domain protein</fullName>
    </submittedName>
</protein>
<dbReference type="InterPro" id="IPR011057">
    <property type="entry name" value="Mss4-like_sf"/>
</dbReference>
<evidence type="ECO:0000313" key="6">
    <source>
        <dbReference type="EMBL" id="KAL2826413.1"/>
    </source>
</evidence>
<dbReference type="InterPro" id="IPR006913">
    <property type="entry name" value="CENP-V/GFA"/>
</dbReference>
<evidence type="ECO:0000256" key="4">
    <source>
        <dbReference type="ARBA" id="ARBA00023239"/>
    </source>
</evidence>
<dbReference type="Gene3D" id="3.90.1590.10">
    <property type="entry name" value="glutathione-dependent formaldehyde- activating enzyme (gfa)"/>
    <property type="match status" value="1"/>
</dbReference>
<comment type="similarity">
    <text evidence="1">Belongs to the Gfa family.</text>
</comment>
<gene>
    <name evidence="6" type="ORF">BDW59DRAFT_160937</name>
</gene>
<proteinExistence type="inferred from homology"/>
<keyword evidence="3" id="KW-0862">Zinc</keyword>
<dbReference type="PANTHER" id="PTHR33337:SF30">
    <property type="entry name" value="DUF636 DOMAIN PROTEIN (AFU_ORTHOLOGUE AFUA_1G03180)"/>
    <property type="match status" value="1"/>
</dbReference>
<evidence type="ECO:0000256" key="2">
    <source>
        <dbReference type="ARBA" id="ARBA00022723"/>
    </source>
</evidence>